<evidence type="ECO:0008006" key="3">
    <source>
        <dbReference type="Google" id="ProtNLM"/>
    </source>
</evidence>
<gene>
    <name evidence="1" type="ordered locus">GTNG_2477</name>
</gene>
<accession>A4IR68</accession>
<dbReference type="InterPro" id="IPR019686">
    <property type="entry name" value="DUF2536"/>
</dbReference>
<evidence type="ECO:0000313" key="2">
    <source>
        <dbReference type="Proteomes" id="UP000001578"/>
    </source>
</evidence>
<sequence length="98" mass="11448">MPLHVLFPLMNWWMRAGKFATLALKGGKTMFNISLDLIEDKVEFFEADDLQTLEKKINEQIEHNKALLLSVHHVSHQMHVMENGKRFYSAVVHFKAKK</sequence>
<protein>
    <recommendedName>
        <fullName evidence="3">DUF2536 family protein</fullName>
    </recommendedName>
</protein>
<dbReference type="Pfam" id="PF10750">
    <property type="entry name" value="DUF2536"/>
    <property type="match status" value="1"/>
</dbReference>
<dbReference type="Proteomes" id="UP000001578">
    <property type="component" value="Chromosome"/>
</dbReference>
<dbReference type="KEGG" id="gtn:GTNG_2477"/>
<reference evidence="1 2" key="1">
    <citation type="journal article" date="2007" name="Proc. Natl. Acad. Sci. U.S.A.">
        <title>Genome and proteome of long-chain alkane degrading Geobacillus thermodenitrificans NG80-2 isolated from a deep-subsurface oil reservoir.</title>
        <authorList>
            <person name="Feng L."/>
            <person name="Wang W."/>
            <person name="Cheng J."/>
            <person name="Ren Y."/>
            <person name="Zhao G."/>
            <person name="Gao C."/>
            <person name="Tang Y."/>
            <person name="Liu X."/>
            <person name="Han W."/>
            <person name="Peng X."/>
            <person name="Liu R."/>
            <person name="Wang L."/>
        </authorList>
    </citation>
    <scope>NUCLEOTIDE SEQUENCE [LARGE SCALE GENOMIC DNA]</scope>
    <source>
        <strain evidence="1 2">NG80-2</strain>
    </source>
</reference>
<name>A4IR68_GEOTN</name>
<dbReference type="AlphaFoldDB" id="A4IR68"/>
<proteinExistence type="predicted"/>
<dbReference type="HOGENOM" id="CLU_182049_0_0_9"/>
<dbReference type="eggNOG" id="ENOG50331G7">
    <property type="taxonomic scope" value="Bacteria"/>
</dbReference>
<dbReference type="EMBL" id="CP000557">
    <property type="protein sequence ID" value="ABO67822.1"/>
    <property type="molecule type" value="Genomic_DNA"/>
</dbReference>
<organism evidence="1 2">
    <name type="scientific">Geobacillus thermodenitrificans (strain NG80-2)</name>
    <dbReference type="NCBI Taxonomy" id="420246"/>
    <lineage>
        <taxon>Bacteria</taxon>
        <taxon>Bacillati</taxon>
        <taxon>Bacillota</taxon>
        <taxon>Bacilli</taxon>
        <taxon>Bacillales</taxon>
        <taxon>Anoxybacillaceae</taxon>
        <taxon>Geobacillus</taxon>
    </lineage>
</organism>
<evidence type="ECO:0000313" key="1">
    <source>
        <dbReference type="EMBL" id="ABO67822.1"/>
    </source>
</evidence>